<dbReference type="EnsemblMetazoa" id="XM_019905704.1">
    <property type="protein sequence ID" value="XP_019761263.1"/>
    <property type="gene ID" value="LOC109538460"/>
</dbReference>
<feature type="transmembrane region" description="Helical" evidence="9">
    <location>
        <begin position="575"/>
        <end position="593"/>
    </location>
</feature>
<evidence type="ECO:0000256" key="9">
    <source>
        <dbReference type="SAM" id="Phobius"/>
    </source>
</evidence>
<feature type="transmembrane region" description="Helical" evidence="9">
    <location>
        <begin position="482"/>
        <end position="503"/>
    </location>
</feature>
<accession>A0AAR5PJQ1</accession>
<keyword evidence="6" id="KW-0325">Glycoprotein</keyword>
<keyword evidence="9" id="KW-1133">Transmembrane helix</keyword>
<feature type="transmembrane region" description="Helical" evidence="9">
    <location>
        <begin position="599"/>
        <end position="620"/>
    </location>
</feature>
<dbReference type="SUPFAM" id="SSF48403">
    <property type="entry name" value="Ankyrin repeat"/>
    <property type="match status" value="1"/>
</dbReference>
<keyword evidence="5" id="KW-0406">Ion transport</keyword>
<feature type="transmembrane region" description="Helical" evidence="9">
    <location>
        <begin position="711"/>
        <end position="731"/>
    </location>
</feature>
<reference evidence="11" key="1">
    <citation type="journal article" date="2013" name="Genome Biol.">
        <title>Draft genome of the mountain pine beetle, Dendroctonus ponderosae Hopkins, a major forest pest.</title>
        <authorList>
            <person name="Keeling C.I."/>
            <person name="Yuen M.M."/>
            <person name="Liao N.Y."/>
            <person name="Docking T.R."/>
            <person name="Chan S.K."/>
            <person name="Taylor G.A."/>
            <person name="Palmquist D.L."/>
            <person name="Jackman S.D."/>
            <person name="Nguyen A."/>
            <person name="Li M."/>
            <person name="Henderson H."/>
            <person name="Janes J.K."/>
            <person name="Zhao Y."/>
            <person name="Pandoh P."/>
            <person name="Moore R."/>
            <person name="Sperling F.A."/>
            <person name="Huber D.P."/>
            <person name="Birol I."/>
            <person name="Jones S.J."/>
            <person name="Bohlmann J."/>
        </authorList>
    </citation>
    <scope>NUCLEOTIDE SEQUENCE</scope>
</reference>
<evidence type="ECO:0000256" key="5">
    <source>
        <dbReference type="ARBA" id="ARBA00023065"/>
    </source>
</evidence>
<keyword evidence="9" id="KW-0472">Membrane</keyword>
<feature type="transmembrane region" description="Helical" evidence="9">
    <location>
        <begin position="536"/>
        <end position="554"/>
    </location>
</feature>
<dbReference type="PANTHER" id="PTHR47143:SF1">
    <property type="entry name" value="ION_TRANS DOMAIN-CONTAINING PROTEIN"/>
    <property type="match status" value="1"/>
</dbReference>
<sequence length="891" mass="100497">MQNSYKAFMFNTLELVKLGISRKKESLFSDLEATDSELSETLQTIENRSFKRVSCIKKAISLSNESLKRGILSEMRQCGSVQLLYEIADGQISAEELRNRLNEASAAQVNITLLWCALCKEYRLVEELVCLGANVRYSEHVHGMTALHVASFSGCVFSAKFLILVDRSTLNLINQYYSPLHCAVLAKNPDTARLLLDNGARINSMTNGPGYETALSIAVKVNSVDCVKLLVARDALIFQEGKLGDLSPLFLAAEMGHAECLKVMLEKKTVDCNQLRKSENGNTALHIAAEHGHSECIKVLLHNGSDPNLRNLRSACLGLRLVSIYLSICLYLVCPLDTNRLYIWRCGALVNVQDQHGFTPLHIAALNELSNCASILISNGADYSLKSNSGISAFSLIAKKTPTAFEAIKDKLTEYINLTCQSVALNEVEMCFDFKNGFHHPNEYTILNAFIDAGHKEMLLHPYITAFLYVTWARMRRCYYGMIYNSLVFSLILLFYVLTSLAYDCDRKIHDPRLANTTVHCSNRSYLNAFLRSGPLSLQTQWYILLYFTLSLAYRKVYGFHGYPSLKQYCTNWGNVLEWTGIIYVFIISFVYTGRVESWQVHAGAFAVMCSWTNIMYLLGQLPVFGPYVEMFQKVQSEFQKLLLVFFPFLVGFTIGFCIIFPNSAAFHNPFTGIISALVMMTGDMNYDLLLEYSSRDNSSDFAMISSQIAYTFFLLFITIILMNLLVGIAVHDIQGLQKNADLSRLVRQAKMCSYIEMSHYKRGRFARSIMALLRVVPKPYVPVLRVKPLDPMDTPIPKEVIQAAYDLAKKRDTEKINIFSRTESAGGPWRRAVSGSLKQHRLEQSRHKDACFNALLIKVDQQTDQIGSLLQELAEVKQLIKSSHSFLPAH</sequence>
<evidence type="ECO:0000256" key="7">
    <source>
        <dbReference type="ARBA" id="ARBA00023303"/>
    </source>
</evidence>
<dbReference type="AlphaFoldDB" id="A0AAR5PJQ1"/>
<feature type="repeat" description="ANK" evidence="8">
    <location>
        <begin position="175"/>
        <end position="207"/>
    </location>
</feature>
<feature type="repeat" description="ANK" evidence="8">
    <location>
        <begin position="280"/>
        <end position="312"/>
    </location>
</feature>
<reference evidence="10" key="2">
    <citation type="submission" date="2024-08" db="UniProtKB">
        <authorList>
            <consortium name="EnsemblMetazoa"/>
        </authorList>
    </citation>
    <scope>IDENTIFICATION</scope>
</reference>
<proteinExistence type="predicted"/>
<evidence type="ECO:0008006" key="12">
    <source>
        <dbReference type="Google" id="ProtNLM"/>
    </source>
</evidence>
<dbReference type="PANTHER" id="PTHR47143">
    <property type="entry name" value="TRANSIENT RECEPTOR POTENTIAL CATION CHANNEL PROTEIN PAINLESS"/>
    <property type="match status" value="1"/>
</dbReference>
<dbReference type="InterPro" id="IPR036770">
    <property type="entry name" value="Ankyrin_rpt-contain_sf"/>
</dbReference>
<evidence type="ECO:0000256" key="1">
    <source>
        <dbReference type="ARBA" id="ARBA00022448"/>
    </source>
</evidence>
<dbReference type="GO" id="GO:0005216">
    <property type="term" value="F:monoatomic ion channel activity"/>
    <property type="evidence" value="ECO:0007669"/>
    <property type="project" value="InterPro"/>
</dbReference>
<keyword evidence="3" id="KW-0677">Repeat</keyword>
<evidence type="ECO:0000256" key="3">
    <source>
        <dbReference type="ARBA" id="ARBA00022737"/>
    </source>
</evidence>
<name>A0AAR5PJQ1_DENPD</name>
<keyword evidence="9" id="KW-0812">Transmembrane</keyword>
<keyword evidence="2" id="KW-0716">Sensory transduction</keyword>
<evidence type="ECO:0000313" key="10">
    <source>
        <dbReference type="EnsemblMetazoa" id="XP_019761263.1"/>
    </source>
</evidence>
<organism evidence="10 11">
    <name type="scientific">Dendroctonus ponderosae</name>
    <name type="common">Mountain pine beetle</name>
    <dbReference type="NCBI Taxonomy" id="77166"/>
    <lineage>
        <taxon>Eukaryota</taxon>
        <taxon>Metazoa</taxon>
        <taxon>Ecdysozoa</taxon>
        <taxon>Arthropoda</taxon>
        <taxon>Hexapoda</taxon>
        <taxon>Insecta</taxon>
        <taxon>Pterygota</taxon>
        <taxon>Neoptera</taxon>
        <taxon>Endopterygota</taxon>
        <taxon>Coleoptera</taxon>
        <taxon>Polyphaga</taxon>
        <taxon>Cucujiformia</taxon>
        <taxon>Curculionidae</taxon>
        <taxon>Scolytinae</taxon>
        <taxon>Dendroctonus</taxon>
    </lineage>
</organism>
<dbReference type="Gene3D" id="1.25.40.20">
    <property type="entry name" value="Ankyrin repeat-containing domain"/>
    <property type="match status" value="3"/>
</dbReference>
<dbReference type="PROSITE" id="PS50297">
    <property type="entry name" value="ANK_REP_REGION"/>
    <property type="match status" value="3"/>
</dbReference>
<dbReference type="Proteomes" id="UP000019118">
    <property type="component" value="Unassembled WGS sequence"/>
</dbReference>
<evidence type="ECO:0000256" key="8">
    <source>
        <dbReference type="PROSITE-ProRule" id="PRU00023"/>
    </source>
</evidence>
<feature type="repeat" description="ANK" evidence="8">
    <location>
        <begin position="356"/>
        <end position="388"/>
    </location>
</feature>
<keyword evidence="7" id="KW-0407">Ion channel</keyword>
<dbReference type="InterPro" id="IPR002110">
    <property type="entry name" value="Ankyrin_rpt"/>
</dbReference>
<evidence type="ECO:0000256" key="2">
    <source>
        <dbReference type="ARBA" id="ARBA00022606"/>
    </source>
</evidence>
<protein>
    <recommendedName>
        <fullName evidence="12">Ion transport domain-containing protein</fullName>
    </recommendedName>
</protein>
<keyword evidence="4 8" id="KW-0040">ANK repeat</keyword>
<keyword evidence="1" id="KW-0813">Transport</keyword>
<dbReference type="Pfam" id="PF13857">
    <property type="entry name" value="Ank_5"/>
    <property type="match status" value="1"/>
</dbReference>
<evidence type="ECO:0000313" key="11">
    <source>
        <dbReference type="Proteomes" id="UP000019118"/>
    </source>
</evidence>
<feature type="transmembrane region" description="Helical" evidence="9">
    <location>
        <begin position="317"/>
        <end position="334"/>
    </location>
</feature>
<dbReference type="PRINTS" id="PR01415">
    <property type="entry name" value="ANKYRIN"/>
</dbReference>
<keyword evidence="11" id="KW-1185">Reference proteome</keyword>
<dbReference type="Pfam" id="PF12796">
    <property type="entry name" value="Ank_2"/>
    <property type="match status" value="2"/>
</dbReference>
<feature type="transmembrane region" description="Helical" evidence="9">
    <location>
        <begin position="641"/>
        <end position="665"/>
    </location>
</feature>
<dbReference type="SMART" id="SM00248">
    <property type="entry name" value="ANK"/>
    <property type="match status" value="7"/>
</dbReference>
<evidence type="ECO:0000256" key="4">
    <source>
        <dbReference type="ARBA" id="ARBA00023043"/>
    </source>
</evidence>
<dbReference type="PROSITE" id="PS50088">
    <property type="entry name" value="ANK_REPEAT"/>
    <property type="match status" value="3"/>
</dbReference>
<evidence type="ECO:0000256" key="6">
    <source>
        <dbReference type="ARBA" id="ARBA00023180"/>
    </source>
</evidence>
<dbReference type="InterPro" id="IPR052076">
    <property type="entry name" value="TRP_cation_channel"/>
</dbReference>
<dbReference type="GO" id="GO:0034703">
    <property type="term" value="C:cation channel complex"/>
    <property type="evidence" value="ECO:0007669"/>
    <property type="project" value="UniProtKB-ARBA"/>
</dbReference>